<dbReference type="InterPro" id="IPR011051">
    <property type="entry name" value="RmlC_Cupin_sf"/>
</dbReference>
<reference evidence="5 6" key="1">
    <citation type="journal article" date="2018" name="Front. Microbiol.">
        <title>Genome-Based Analysis Reveals the Taxonomy and Diversity of the Family Idiomarinaceae.</title>
        <authorList>
            <person name="Liu Y."/>
            <person name="Lai Q."/>
            <person name="Shao Z."/>
        </authorList>
    </citation>
    <scope>NUCLEOTIDE SEQUENCE [LARGE SCALE GENOMIC DNA]</scope>
    <source>
        <strain evidence="5 6">GBSy1</strain>
    </source>
</reference>
<dbReference type="PANTHER" id="PTHR46796:SF7">
    <property type="entry name" value="ARAC FAMILY TRANSCRIPTIONAL REGULATOR"/>
    <property type="match status" value="1"/>
</dbReference>
<dbReference type="Pfam" id="PF12833">
    <property type="entry name" value="HTH_18"/>
    <property type="match status" value="1"/>
</dbReference>
<dbReference type="SMART" id="SM00342">
    <property type="entry name" value="HTH_ARAC"/>
    <property type="match status" value="1"/>
</dbReference>
<name>A0ABY0C1G8_9GAMM</name>
<dbReference type="PRINTS" id="PR00032">
    <property type="entry name" value="HTHARAC"/>
</dbReference>
<keyword evidence="2" id="KW-0238">DNA-binding</keyword>
<dbReference type="PANTHER" id="PTHR46796">
    <property type="entry name" value="HTH-TYPE TRANSCRIPTIONAL ACTIVATOR RHAS-RELATED"/>
    <property type="match status" value="1"/>
</dbReference>
<dbReference type="InterPro" id="IPR050204">
    <property type="entry name" value="AraC_XylS_family_regulators"/>
</dbReference>
<dbReference type="EMBL" id="PIPN01000001">
    <property type="protein sequence ID" value="RUO31642.1"/>
    <property type="molecule type" value="Genomic_DNA"/>
</dbReference>
<dbReference type="Proteomes" id="UP000287410">
    <property type="component" value="Unassembled WGS sequence"/>
</dbReference>
<dbReference type="Pfam" id="PF12852">
    <property type="entry name" value="Cupin_6"/>
    <property type="match status" value="1"/>
</dbReference>
<evidence type="ECO:0000256" key="3">
    <source>
        <dbReference type="ARBA" id="ARBA00023163"/>
    </source>
</evidence>
<dbReference type="SUPFAM" id="SSF51182">
    <property type="entry name" value="RmlC-like cupins"/>
    <property type="match status" value="1"/>
</dbReference>
<accession>A0ABY0C1G8</accession>
<keyword evidence="1" id="KW-0805">Transcription regulation</keyword>
<evidence type="ECO:0000313" key="6">
    <source>
        <dbReference type="Proteomes" id="UP000287410"/>
    </source>
</evidence>
<dbReference type="PROSITE" id="PS01124">
    <property type="entry name" value="HTH_ARAC_FAMILY_2"/>
    <property type="match status" value="1"/>
</dbReference>
<dbReference type="SUPFAM" id="SSF46689">
    <property type="entry name" value="Homeodomain-like"/>
    <property type="match status" value="2"/>
</dbReference>
<dbReference type="RefSeq" id="WP_126787750.1">
    <property type="nucleotide sequence ID" value="NZ_PIPN01000001.1"/>
</dbReference>
<proteinExistence type="predicted"/>
<sequence>MSDPLSEVVKFLQPQALLANIISGRGDWAVRYSEFGLPSFCIMLEGSCLLTVDGHEPITINAGDFILLPATPGFMISSFTPAPPVLLDPNAVAGRKDELRYGEQSGAADMRSLGGSFQFNCANPDLLVGMLPGVIHVQDSSRLLQLVQLVAEETANDQPGSDYMLSRLAEILLIEAMRATTSDSAPPGLLRGLGDKRLARALQAIHADVAHSWTVVQLARLAALSRSAFFQRFTSTLGMTPMDYVVSWRMELAKALLQQGDLPIAEIAHLVGYGSSSTFSVAFKKRLGQTPSQYAGASIAAK</sequence>
<comment type="caution">
    <text evidence="5">The sequence shown here is derived from an EMBL/GenBank/DDBJ whole genome shotgun (WGS) entry which is preliminary data.</text>
</comment>
<dbReference type="InterPro" id="IPR018060">
    <property type="entry name" value="HTH_AraC"/>
</dbReference>
<protein>
    <submittedName>
        <fullName evidence="5">AraC family transcriptional regulator</fullName>
    </submittedName>
</protein>
<keyword evidence="6" id="KW-1185">Reference proteome</keyword>
<organism evidence="5 6">
    <name type="scientific">Aliidiomarina sedimenti</name>
    <dbReference type="NCBI Taxonomy" id="1933879"/>
    <lineage>
        <taxon>Bacteria</taxon>
        <taxon>Pseudomonadati</taxon>
        <taxon>Pseudomonadota</taxon>
        <taxon>Gammaproteobacteria</taxon>
        <taxon>Alteromonadales</taxon>
        <taxon>Idiomarinaceae</taxon>
        <taxon>Aliidiomarina</taxon>
    </lineage>
</organism>
<dbReference type="Gene3D" id="1.10.10.60">
    <property type="entry name" value="Homeodomain-like"/>
    <property type="match status" value="2"/>
</dbReference>
<dbReference type="InterPro" id="IPR020449">
    <property type="entry name" value="Tscrpt_reg_AraC-type_HTH"/>
</dbReference>
<gene>
    <name evidence="5" type="ORF">CWE12_01185</name>
</gene>
<evidence type="ECO:0000313" key="5">
    <source>
        <dbReference type="EMBL" id="RUO31642.1"/>
    </source>
</evidence>
<dbReference type="InterPro" id="IPR009057">
    <property type="entry name" value="Homeodomain-like_sf"/>
</dbReference>
<dbReference type="InterPro" id="IPR018062">
    <property type="entry name" value="HTH_AraC-typ_CS"/>
</dbReference>
<evidence type="ECO:0000256" key="2">
    <source>
        <dbReference type="ARBA" id="ARBA00023125"/>
    </source>
</evidence>
<dbReference type="PROSITE" id="PS00041">
    <property type="entry name" value="HTH_ARAC_FAMILY_1"/>
    <property type="match status" value="1"/>
</dbReference>
<feature type="domain" description="HTH araC/xylS-type" evidence="4">
    <location>
        <begin position="199"/>
        <end position="297"/>
    </location>
</feature>
<dbReference type="InterPro" id="IPR032783">
    <property type="entry name" value="AraC_lig"/>
</dbReference>
<evidence type="ECO:0000256" key="1">
    <source>
        <dbReference type="ARBA" id="ARBA00023015"/>
    </source>
</evidence>
<evidence type="ECO:0000259" key="4">
    <source>
        <dbReference type="PROSITE" id="PS01124"/>
    </source>
</evidence>
<keyword evidence="3" id="KW-0804">Transcription</keyword>